<dbReference type="OMA" id="SSRAHEM"/>
<sequence length="328" mass="37028">MVVNTTRGHVTGNATSGHFRISMVAPKRRKTSSVSTMSKDGESPDAHPSKMDKRRYDCMMNQRRYRERKKSKTQNTEWYVDELRRETRRLEEHAALLKSNVLMRNIQAGTFRCRSISTYMSLFRSGLARVPGHLLNQQLDIIDSLMHPNVVLNGSVGIHGLRQQWEAFNEYFSQINMKVLDMQTLGDDHAVVVVDAVLELLFDRHTISCLFPHAAGRDDLVMAVLDKMIACPLRLSFVFGDNQVESTEAHLSFVEGLHNVFGNLVDTTLFVHGGDATRITPEGMIAVEAVLLTQLSSRAHEMVSSPVKLDMLKPTLAPLKSEMNYILM</sequence>
<dbReference type="VEuPathDB" id="FungiDB:SDRG_08368"/>
<evidence type="ECO:0000313" key="3">
    <source>
        <dbReference type="Proteomes" id="UP000030762"/>
    </source>
</evidence>
<feature type="region of interest" description="Disordered" evidence="1">
    <location>
        <begin position="26"/>
        <end position="53"/>
    </location>
</feature>
<dbReference type="EMBL" id="JH767156">
    <property type="protein sequence ID" value="EQC34160.1"/>
    <property type="molecule type" value="Genomic_DNA"/>
</dbReference>
<organism evidence="2 3">
    <name type="scientific">Saprolegnia diclina (strain VS20)</name>
    <dbReference type="NCBI Taxonomy" id="1156394"/>
    <lineage>
        <taxon>Eukaryota</taxon>
        <taxon>Sar</taxon>
        <taxon>Stramenopiles</taxon>
        <taxon>Oomycota</taxon>
        <taxon>Saprolegniomycetes</taxon>
        <taxon>Saprolegniales</taxon>
        <taxon>Saprolegniaceae</taxon>
        <taxon>Saprolegnia</taxon>
    </lineage>
</organism>
<dbReference type="Proteomes" id="UP000030762">
    <property type="component" value="Unassembled WGS sequence"/>
</dbReference>
<dbReference type="AlphaFoldDB" id="T0QK69"/>
<accession>T0QK69</accession>
<evidence type="ECO:0000313" key="2">
    <source>
        <dbReference type="EMBL" id="EQC34160.1"/>
    </source>
</evidence>
<name>T0QK69_SAPDV</name>
<dbReference type="GeneID" id="19949095"/>
<protein>
    <recommendedName>
        <fullName evidence="4">BZIP domain-containing protein</fullName>
    </recommendedName>
</protein>
<evidence type="ECO:0000256" key="1">
    <source>
        <dbReference type="SAM" id="MobiDB-lite"/>
    </source>
</evidence>
<gene>
    <name evidence="2" type="ORF">SDRG_08368</name>
</gene>
<keyword evidence="3" id="KW-1185">Reference proteome</keyword>
<reference evidence="2 3" key="1">
    <citation type="submission" date="2012-04" db="EMBL/GenBank/DDBJ databases">
        <title>The Genome Sequence of Saprolegnia declina VS20.</title>
        <authorList>
            <consortium name="The Broad Institute Genome Sequencing Platform"/>
            <person name="Russ C."/>
            <person name="Nusbaum C."/>
            <person name="Tyler B."/>
            <person name="van West P."/>
            <person name="Dieguez-Uribeondo J."/>
            <person name="de Bruijn I."/>
            <person name="Tripathy S."/>
            <person name="Jiang R."/>
            <person name="Young S.K."/>
            <person name="Zeng Q."/>
            <person name="Gargeya S."/>
            <person name="Fitzgerald M."/>
            <person name="Haas B."/>
            <person name="Abouelleil A."/>
            <person name="Alvarado L."/>
            <person name="Arachchi H.M."/>
            <person name="Berlin A."/>
            <person name="Chapman S.B."/>
            <person name="Goldberg J."/>
            <person name="Griggs A."/>
            <person name="Gujja S."/>
            <person name="Hansen M."/>
            <person name="Howarth C."/>
            <person name="Imamovic A."/>
            <person name="Larimer J."/>
            <person name="McCowen C."/>
            <person name="Montmayeur A."/>
            <person name="Murphy C."/>
            <person name="Neiman D."/>
            <person name="Pearson M."/>
            <person name="Priest M."/>
            <person name="Roberts A."/>
            <person name="Saif S."/>
            <person name="Shea T."/>
            <person name="Sisk P."/>
            <person name="Sykes S."/>
            <person name="Wortman J."/>
            <person name="Nusbaum C."/>
            <person name="Birren B."/>
        </authorList>
    </citation>
    <scope>NUCLEOTIDE SEQUENCE [LARGE SCALE GENOMIC DNA]</scope>
    <source>
        <strain evidence="2 3">VS20</strain>
    </source>
</reference>
<feature type="compositionally biased region" description="Basic and acidic residues" evidence="1">
    <location>
        <begin position="39"/>
        <end position="53"/>
    </location>
</feature>
<dbReference type="InParanoid" id="T0QK69"/>
<dbReference type="OrthoDB" id="71289at2759"/>
<proteinExistence type="predicted"/>
<evidence type="ECO:0008006" key="4">
    <source>
        <dbReference type="Google" id="ProtNLM"/>
    </source>
</evidence>
<dbReference type="RefSeq" id="XP_008612472.1">
    <property type="nucleotide sequence ID" value="XM_008614250.1"/>
</dbReference>